<comment type="caution">
    <text evidence="2">The sequence shown here is derived from an EMBL/GenBank/DDBJ whole genome shotgun (WGS) entry which is preliminary data.</text>
</comment>
<proteinExistence type="predicted"/>
<gene>
    <name evidence="2" type="ORF">XENORESO_020897</name>
</gene>
<protein>
    <submittedName>
        <fullName evidence="2">Uncharacterized protein</fullName>
    </submittedName>
</protein>
<feature type="non-terminal residue" evidence="2">
    <location>
        <position position="112"/>
    </location>
</feature>
<evidence type="ECO:0000313" key="3">
    <source>
        <dbReference type="Proteomes" id="UP001444071"/>
    </source>
</evidence>
<accession>A0ABV0VZ96</accession>
<feature type="compositionally biased region" description="Pro residues" evidence="1">
    <location>
        <begin position="57"/>
        <end position="66"/>
    </location>
</feature>
<keyword evidence="3" id="KW-1185">Reference proteome</keyword>
<organism evidence="2 3">
    <name type="scientific">Xenotaenia resolanae</name>
    <dbReference type="NCBI Taxonomy" id="208358"/>
    <lineage>
        <taxon>Eukaryota</taxon>
        <taxon>Metazoa</taxon>
        <taxon>Chordata</taxon>
        <taxon>Craniata</taxon>
        <taxon>Vertebrata</taxon>
        <taxon>Euteleostomi</taxon>
        <taxon>Actinopterygii</taxon>
        <taxon>Neopterygii</taxon>
        <taxon>Teleostei</taxon>
        <taxon>Neoteleostei</taxon>
        <taxon>Acanthomorphata</taxon>
        <taxon>Ovalentaria</taxon>
        <taxon>Atherinomorphae</taxon>
        <taxon>Cyprinodontiformes</taxon>
        <taxon>Goodeidae</taxon>
        <taxon>Xenotaenia</taxon>
    </lineage>
</organism>
<feature type="region of interest" description="Disordered" evidence="1">
    <location>
        <begin position="52"/>
        <end position="100"/>
    </location>
</feature>
<evidence type="ECO:0000256" key="1">
    <source>
        <dbReference type="SAM" id="MobiDB-lite"/>
    </source>
</evidence>
<dbReference type="EMBL" id="JAHRIM010018437">
    <property type="protein sequence ID" value="MEQ2262028.1"/>
    <property type="molecule type" value="Genomic_DNA"/>
</dbReference>
<evidence type="ECO:0000313" key="2">
    <source>
        <dbReference type="EMBL" id="MEQ2262028.1"/>
    </source>
</evidence>
<name>A0ABV0VZ96_9TELE</name>
<sequence length="112" mass="11750">MAPDSEEADALLEQIEIQQPVEADEGFEELESIEVSLADLLLDTSNVISVLPDHHPIPQPAPPPAESPHLPGLQPASSAVVQPTHLPGLQPASSAVVQPTHLPGLQPAWSAV</sequence>
<reference evidence="2 3" key="1">
    <citation type="submission" date="2021-06" db="EMBL/GenBank/DDBJ databases">
        <authorList>
            <person name="Palmer J.M."/>
        </authorList>
    </citation>
    <scope>NUCLEOTIDE SEQUENCE [LARGE SCALE GENOMIC DNA]</scope>
    <source>
        <strain evidence="2 3">XR_2019</strain>
        <tissue evidence="2">Muscle</tissue>
    </source>
</reference>
<dbReference type="Proteomes" id="UP001444071">
    <property type="component" value="Unassembled WGS sequence"/>
</dbReference>